<keyword evidence="3" id="KW-0285">Flavoprotein</keyword>
<dbReference type="Proteomes" id="UP000807342">
    <property type="component" value="Unassembled WGS sequence"/>
</dbReference>
<comment type="cofactor">
    <cofactor evidence="1">
        <name>FAD</name>
        <dbReference type="ChEBI" id="CHEBI:57692"/>
    </cofactor>
</comment>
<organism evidence="7 8">
    <name type="scientific">Macrolepiota fuliginosa MF-IS2</name>
    <dbReference type="NCBI Taxonomy" id="1400762"/>
    <lineage>
        <taxon>Eukaryota</taxon>
        <taxon>Fungi</taxon>
        <taxon>Dikarya</taxon>
        <taxon>Basidiomycota</taxon>
        <taxon>Agaricomycotina</taxon>
        <taxon>Agaricomycetes</taxon>
        <taxon>Agaricomycetidae</taxon>
        <taxon>Agaricales</taxon>
        <taxon>Agaricineae</taxon>
        <taxon>Agaricaceae</taxon>
        <taxon>Macrolepiota</taxon>
    </lineage>
</organism>
<evidence type="ECO:0000256" key="4">
    <source>
        <dbReference type="ARBA" id="ARBA00022827"/>
    </source>
</evidence>
<reference evidence="7" key="1">
    <citation type="submission" date="2020-11" db="EMBL/GenBank/DDBJ databases">
        <authorList>
            <consortium name="DOE Joint Genome Institute"/>
            <person name="Ahrendt S."/>
            <person name="Riley R."/>
            <person name="Andreopoulos W."/>
            <person name="Labutti K."/>
            <person name="Pangilinan J."/>
            <person name="Ruiz-Duenas F.J."/>
            <person name="Barrasa J.M."/>
            <person name="Sanchez-Garcia M."/>
            <person name="Camarero S."/>
            <person name="Miyauchi S."/>
            <person name="Serrano A."/>
            <person name="Linde D."/>
            <person name="Babiker R."/>
            <person name="Drula E."/>
            <person name="Ayuso-Fernandez I."/>
            <person name="Pacheco R."/>
            <person name="Padilla G."/>
            <person name="Ferreira P."/>
            <person name="Barriuso J."/>
            <person name="Kellner H."/>
            <person name="Castanera R."/>
            <person name="Alfaro M."/>
            <person name="Ramirez L."/>
            <person name="Pisabarro A.G."/>
            <person name="Kuo A."/>
            <person name="Tritt A."/>
            <person name="Lipzen A."/>
            <person name="He G."/>
            <person name="Yan M."/>
            <person name="Ng V."/>
            <person name="Cullen D."/>
            <person name="Martin F."/>
            <person name="Rosso M.-N."/>
            <person name="Henrissat B."/>
            <person name="Hibbett D."/>
            <person name="Martinez A.T."/>
            <person name="Grigoriev I.V."/>
        </authorList>
    </citation>
    <scope>NUCLEOTIDE SEQUENCE</scope>
    <source>
        <strain evidence="7">MF-IS2</strain>
    </source>
</reference>
<name>A0A9P5X4C9_9AGAR</name>
<dbReference type="SUPFAM" id="SSF56176">
    <property type="entry name" value="FAD-binding/transporter-associated domain-like"/>
    <property type="match status" value="1"/>
</dbReference>
<dbReference type="GO" id="GO:0050660">
    <property type="term" value="F:flavin adenine dinucleotide binding"/>
    <property type="evidence" value="ECO:0007669"/>
    <property type="project" value="InterPro"/>
</dbReference>
<keyword evidence="8" id="KW-1185">Reference proteome</keyword>
<proteinExistence type="inferred from homology"/>
<evidence type="ECO:0000313" key="7">
    <source>
        <dbReference type="EMBL" id="KAF9443171.1"/>
    </source>
</evidence>
<evidence type="ECO:0000256" key="3">
    <source>
        <dbReference type="ARBA" id="ARBA00022630"/>
    </source>
</evidence>
<dbReference type="PANTHER" id="PTHR42973">
    <property type="entry name" value="BINDING OXIDOREDUCTASE, PUTATIVE (AFU_ORTHOLOGUE AFUA_1G17690)-RELATED"/>
    <property type="match status" value="1"/>
</dbReference>
<evidence type="ECO:0000256" key="5">
    <source>
        <dbReference type="ARBA" id="ARBA00023002"/>
    </source>
</evidence>
<gene>
    <name evidence="7" type="ORF">P691DRAFT_713647</name>
</gene>
<sequence length="333" mass="35791">MGGGHSPLSTTFGLGVDNVVQFTVVMADGEHIVANAQRSSDLFWALRGGGAGSWGVVTSATYRTHDLVPLVLASVNGTFPDAQSAQKVIAELISIHPKLSDAGWGGFSSFNNDFLSIAFLATNVSWADANATILPFFDFVRNAAGPTNVNASTQPFDNFYAWMDSTGPSASPEVGGNAELASRLVSRDVAAANRTEETARLLLSFDVISFGLIAGGAVARVDPDSVGLNPGWRKATAFAFASESWEDGAPSDIVFQARQRVAEYVRRLEPISPDSATYMNEASLYEPDFRKSFFGSHYGRLRSIKHKYDPNSMFLVAEGVGSEDWNRDLTCPV</sequence>
<evidence type="ECO:0000313" key="8">
    <source>
        <dbReference type="Proteomes" id="UP000807342"/>
    </source>
</evidence>
<comment type="caution">
    <text evidence="7">The sequence shown here is derived from an EMBL/GenBank/DDBJ whole genome shotgun (WGS) entry which is preliminary data.</text>
</comment>
<dbReference type="InterPro" id="IPR016169">
    <property type="entry name" value="FAD-bd_PCMH_sub2"/>
</dbReference>
<accession>A0A9P5X4C9</accession>
<dbReference type="Gene3D" id="3.30.465.10">
    <property type="match status" value="1"/>
</dbReference>
<dbReference type="EMBL" id="MU151511">
    <property type="protein sequence ID" value="KAF9443171.1"/>
    <property type="molecule type" value="Genomic_DNA"/>
</dbReference>
<dbReference type="Pfam" id="PF08031">
    <property type="entry name" value="BBE"/>
    <property type="match status" value="1"/>
</dbReference>
<dbReference type="AlphaFoldDB" id="A0A9P5X4C9"/>
<dbReference type="PANTHER" id="PTHR42973:SF39">
    <property type="entry name" value="FAD-BINDING PCMH-TYPE DOMAIN-CONTAINING PROTEIN"/>
    <property type="match status" value="1"/>
</dbReference>
<dbReference type="OrthoDB" id="9983560at2759"/>
<feature type="domain" description="Berberine/berberine-like" evidence="6">
    <location>
        <begin position="277"/>
        <end position="320"/>
    </location>
</feature>
<keyword evidence="5" id="KW-0560">Oxidoreductase</keyword>
<protein>
    <submittedName>
        <fullName evidence="7">Glucooligosaccharide oxidase</fullName>
    </submittedName>
</protein>
<dbReference type="Gene3D" id="3.40.462.20">
    <property type="match status" value="1"/>
</dbReference>
<dbReference type="InterPro" id="IPR036318">
    <property type="entry name" value="FAD-bd_PCMH-like_sf"/>
</dbReference>
<dbReference type="InterPro" id="IPR050416">
    <property type="entry name" value="FAD-linked_Oxidoreductase"/>
</dbReference>
<dbReference type="InterPro" id="IPR012951">
    <property type="entry name" value="BBE"/>
</dbReference>
<comment type="similarity">
    <text evidence="2">Belongs to the oxygen-dependent FAD-linked oxidoreductase family.</text>
</comment>
<evidence type="ECO:0000256" key="1">
    <source>
        <dbReference type="ARBA" id="ARBA00001974"/>
    </source>
</evidence>
<evidence type="ECO:0000259" key="6">
    <source>
        <dbReference type="Pfam" id="PF08031"/>
    </source>
</evidence>
<dbReference type="GO" id="GO:0016491">
    <property type="term" value="F:oxidoreductase activity"/>
    <property type="evidence" value="ECO:0007669"/>
    <property type="project" value="UniProtKB-KW"/>
</dbReference>
<keyword evidence="4" id="KW-0274">FAD</keyword>
<evidence type="ECO:0000256" key="2">
    <source>
        <dbReference type="ARBA" id="ARBA00005466"/>
    </source>
</evidence>